<dbReference type="AlphaFoldDB" id="A0A0E9VUP8"/>
<accession>A0A0E9VUP8</accession>
<name>A0A0E9VUP8_ANGAN</name>
<feature type="compositionally biased region" description="Polar residues" evidence="1">
    <location>
        <begin position="16"/>
        <end position="29"/>
    </location>
</feature>
<protein>
    <submittedName>
        <fullName evidence="2">Uncharacterized protein</fullName>
    </submittedName>
</protein>
<reference evidence="2" key="1">
    <citation type="submission" date="2014-11" db="EMBL/GenBank/DDBJ databases">
        <authorList>
            <person name="Amaro Gonzalez C."/>
        </authorList>
    </citation>
    <scope>NUCLEOTIDE SEQUENCE</scope>
</reference>
<evidence type="ECO:0000256" key="1">
    <source>
        <dbReference type="SAM" id="MobiDB-lite"/>
    </source>
</evidence>
<proteinExistence type="predicted"/>
<dbReference type="EMBL" id="GBXM01027512">
    <property type="protein sequence ID" value="JAH81065.1"/>
    <property type="molecule type" value="Transcribed_RNA"/>
</dbReference>
<evidence type="ECO:0000313" key="2">
    <source>
        <dbReference type="EMBL" id="JAH81065.1"/>
    </source>
</evidence>
<sequence length="29" mass="3081">MKNSQPPKKLTHSDLPPTSSQGFLGASVQ</sequence>
<reference evidence="2" key="2">
    <citation type="journal article" date="2015" name="Fish Shellfish Immunol.">
        <title>Early steps in the European eel (Anguilla anguilla)-Vibrio vulnificus interaction in the gills: Role of the RtxA13 toxin.</title>
        <authorList>
            <person name="Callol A."/>
            <person name="Pajuelo D."/>
            <person name="Ebbesson L."/>
            <person name="Teles M."/>
            <person name="MacKenzie S."/>
            <person name="Amaro C."/>
        </authorList>
    </citation>
    <scope>NUCLEOTIDE SEQUENCE</scope>
</reference>
<organism evidence="2">
    <name type="scientific">Anguilla anguilla</name>
    <name type="common">European freshwater eel</name>
    <name type="synonym">Muraena anguilla</name>
    <dbReference type="NCBI Taxonomy" id="7936"/>
    <lineage>
        <taxon>Eukaryota</taxon>
        <taxon>Metazoa</taxon>
        <taxon>Chordata</taxon>
        <taxon>Craniata</taxon>
        <taxon>Vertebrata</taxon>
        <taxon>Euteleostomi</taxon>
        <taxon>Actinopterygii</taxon>
        <taxon>Neopterygii</taxon>
        <taxon>Teleostei</taxon>
        <taxon>Anguilliformes</taxon>
        <taxon>Anguillidae</taxon>
        <taxon>Anguilla</taxon>
    </lineage>
</organism>
<feature type="region of interest" description="Disordered" evidence="1">
    <location>
        <begin position="1"/>
        <end position="29"/>
    </location>
</feature>